<dbReference type="Pfam" id="PF00535">
    <property type="entry name" value="Glycos_transf_2"/>
    <property type="match status" value="1"/>
</dbReference>
<dbReference type="PANTHER" id="PTHR43685:SF11">
    <property type="entry name" value="GLYCOSYLTRANSFERASE TAGX-RELATED"/>
    <property type="match status" value="1"/>
</dbReference>
<evidence type="ECO:0000313" key="2">
    <source>
        <dbReference type="EMBL" id="RRC99886.1"/>
    </source>
</evidence>
<organism evidence="2 3">
    <name type="scientific">Amphritea balenae</name>
    <dbReference type="NCBI Taxonomy" id="452629"/>
    <lineage>
        <taxon>Bacteria</taxon>
        <taxon>Pseudomonadati</taxon>
        <taxon>Pseudomonadota</taxon>
        <taxon>Gammaproteobacteria</taxon>
        <taxon>Oceanospirillales</taxon>
        <taxon>Oceanospirillaceae</taxon>
        <taxon>Amphritea</taxon>
    </lineage>
</organism>
<dbReference type="PANTHER" id="PTHR43685">
    <property type="entry name" value="GLYCOSYLTRANSFERASE"/>
    <property type="match status" value="1"/>
</dbReference>
<dbReference type="CDD" id="cd00761">
    <property type="entry name" value="Glyco_tranf_GTA_type"/>
    <property type="match status" value="1"/>
</dbReference>
<dbReference type="GO" id="GO:0016740">
    <property type="term" value="F:transferase activity"/>
    <property type="evidence" value="ECO:0007669"/>
    <property type="project" value="UniProtKB-KW"/>
</dbReference>
<name>A0A3P1SRT9_9GAMM</name>
<dbReference type="OrthoDB" id="9801954at2"/>
<evidence type="ECO:0000313" key="3">
    <source>
        <dbReference type="Proteomes" id="UP000267535"/>
    </source>
</evidence>
<sequence>MKFSCIMTTYNDGELIRQSVDSVLNQTFESLELIIVDDGSAQHTKEILSSINDP</sequence>
<dbReference type="InterPro" id="IPR050834">
    <property type="entry name" value="Glycosyltransf_2"/>
</dbReference>
<dbReference type="Proteomes" id="UP000267535">
    <property type="component" value="Unassembled WGS sequence"/>
</dbReference>
<dbReference type="InterPro" id="IPR029044">
    <property type="entry name" value="Nucleotide-diphossugar_trans"/>
</dbReference>
<protein>
    <submittedName>
        <fullName evidence="2">Glycosyltransferase</fullName>
    </submittedName>
</protein>
<gene>
    <name evidence="2" type="ORF">EHS89_06585</name>
</gene>
<keyword evidence="3" id="KW-1185">Reference proteome</keyword>
<feature type="domain" description="Glycosyltransferase 2-like" evidence="1">
    <location>
        <begin position="4"/>
        <end position="51"/>
    </location>
</feature>
<accession>A0A3P1SRT9</accession>
<dbReference type="EMBL" id="RQXV01000003">
    <property type="protein sequence ID" value="RRC99886.1"/>
    <property type="molecule type" value="Genomic_DNA"/>
</dbReference>
<dbReference type="Gene3D" id="3.90.550.10">
    <property type="entry name" value="Spore Coat Polysaccharide Biosynthesis Protein SpsA, Chain A"/>
    <property type="match status" value="1"/>
</dbReference>
<reference evidence="2 3" key="1">
    <citation type="submission" date="2018-11" db="EMBL/GenBank/DDBJ databases">
        <title>The draft genome sequence of Amphritea balenae JAMM 1525T.</title>
        <authorList>
            <person name="Fang Z."/>
            <person name="Zhang Y."/>
            <person name="Han X."/>
        </authorList>
    </citation>
    <scope>NUCLEOTIDE SEQUENCE [LARGE SCALE GENOMIC DNA]</scope>
    <source>
        <strain evidence="2 3">JAMM 1525</strain>
    </source>
</reference>
<dbReference type="AlphaFoldDB" id="A0A3P1SRT9"/>
<dbReference type="SUPFAM" id="SSF53448">
    <property type="entry name" value="Nucleotide-diphospho-sugar transferases"/>
    <property type="match status" value="1"/>
</dbReference>
<dbReference type="RefSeq" id="WP_124925356.1">
    <property type="nucleotide sequence ID" value="NZ_RQXV01000003.1"/>
</dbReference>
<feature type="non-terminal residue" evidence="2">
    <location>
        <position position="54"/>
    </location>
</feature>
<dbReference type="InterPro" id="IPR001173">
    <property type="entry name" value="Glyco_trans_2-like"/>
</dbReference>
<evidence type="ECO:0000259" key="1">
    <source>
        <dbReference type="Pfam" id="PF00535"/>
    </source>
</evidence>
<comment type="caution">
    <text evidence="2">The sequence shown here is derived from an EMBL/GenBank/DDBJ whole genome shotgun (WGS) entry which is preliminary data.</text>
</comment>
<proteinExistence type="predicted"/>
<keyword evidence="2" id="KW-0808">Transferase</keyword>